<dbReference type="RefSeq" id="WP_111391400.1">
    <property type="nucleotide sequence ID" value="NZ_QKTX01000002.1"/>
</dbReference>
<dbReference type="SUPFAM" id="SSF82171">
    <property type="entry name" value="DPP6 N-terminal domain-like"/>
    <property type="match status" value="1"/>
</dbReference>
<protein>
    <submittedName>
        <fullName evidence="1">Uncharacterized protein DUF4221</fullName>
    </submittedName>
</protein>
<sequence>MKYAFYILLAMLLWECGEQKAGNESAKLDFIVNLDTVKVDAGDELIYVAWNLSSSGESPDGKYLYNFNRTKPVRLEVINLENLTLEKVIPMEVEGANGLGTQYISKVHRTAGGSFIFTDGYQVLVFDDQLTKIRTYRLDKDEFILQALPEGKRIWLDQDLSDDGKKLVAFYGGQEMMDPKEGVIWVDFEREKAQIFPLAVLSDWTKFQTTFLYNGEFPVNAIFSPANLLIGKDSVIFSVGAENKVYFLDVNTDSISSKSFESKFTSPVSRNVFPKTVDSEEEFKKISDEKLKEVRYGNFLFDEKNKIYWRITQEAEKAVLTAFSRDFDQLGELLLLENFKLPSKVFIRDGMIYTYLNQEDEVYFVRLKPEFKN</sequence>
<accession>A0A326RX80</accession>
<gene>
    <name evidence="1" type="ORF">CLV31_102138</name>
</gene>
<dbReference type="EMBL" id="QKTX01000002">
    <property type="protein sequence ID" value="PZV86242.1"/>
    <property type="molecule type" value="Genomic_DNA"/>
</dbReference>
<reference evidence="1 2" key="1">
    <citation type="submission" date="2018-06" db="EMBL/GenBank/DDBJ databases">
        <title>Genomic Encyclopedia of Archaeal and Bacterial Type Strains, Phase II (KMG-II): from individual species to whole genera.</title>
        <authorList>
            <person name="Goeker M."/>
        </authorList>
    </citation>
    <scope>NUCLEOTIDE SEQUENCE [LARGE SCALE GENOMIC DNA]</scope>
    <source>
        <strain evidence="1 2">T4</strain>
    </source>
</reference>
<name>A0A326RX80_9BACT</name>
<dbReference type="Pfam" id="PF13970">
    <property type="entry name" value="DUF4221"/>
    <property type="match status" value="1"/>
</dbReference>
<organism evidence="1 2">
    <name type="scientific">Algoriphagus aquaeductus</name>
    <dbReference type="NCBI Taxonomy" id="475299"/>
    <lineage>
        <taxon>Bacteria</taxon>
        <taxon>Pseudomonadati</taxon>
        <taxon>Bacteroidota</taxon>
        <taxon>Cytophagia</taxon>
        <taxon>Cytophagales</taxon>
        <taxon>Cyclobacteriaceae</taxon>
        <taxon>Algoriphagus</taxon>
    </lineage>
</organism>
<evidence type="ECO:0000313" key="2">
    <source>
        <dbReference type="Proteomes" id="UP000248917"/>
    </source>
</evidence>
<dbReference type="AlphaFoldDB" id="A0A326RX80"/>
<keyword evidence="2" id="KW-1185">Reference proteome</keyword>
<dbReference type="Proteomes" id="UP000248917">
    <property type="component" value="Unassembled WGS sequence"/>
</dbReference>
<evidence type="ECO:0000313" key="1">
    <source>
        <dbReference type="EMBL" id="PZV86242.1"/>
    </source>
</evidence>
<comment type="caution">
    <text evidence="1">The sequence shown here is derived from an EMBL/GenBank/DDBJ whole genome shotgun (WGS) entry which is preliminary data.</text>
</comment>
<dbReference type="OrthoDB" id="833511at2"/>
<dbReference type="InterPro" id="IPR025316">
    <property type="entry name" value="DUF4221"/>
</dbReference>
<proteinExistence type="predicted"/>